<dbReference type="AlphaFoldDB" id="A0A7J6RKR8"/>
<proteinExistence type="predicted"/>
<sequence>SGFFLDVSLNDCIIRRFEGGENVFSIDSQKNASKEQKATERVPTLQHHLMKEISGIPPWEREMLRRAKGNGEWNIVPFPSQLSFPTTARPNLKYFDITHKGEMKLEFSEDRLSDLEGGADRVIPDPARLSEKRYMIQLCKKQFRNYAKYIAQEGISEADLEWNDNVSGGIVMWLLTGKVHPMKPDNLDHEGRPYSCITYQDYYEVQGNWGELMREFFGFTGRLIENPVLRRNY</sequence>
<accession>A0A7J6RKR8</accession>
<evidence type="ECO:0000313" key="1">
    <source>
        <dbReference type="EMBL" id="KAF4707242.1"/>
    </source>
</evidence>
<dbReference type="EMBL" id="JABANM010021425">
    <property type="protein sequence ID" value="KAF4721258.1"/>
    <property type="molecule type" value="Genomic_DNA"/>
</dbReference>
<name>A0A7J6RKR8_PEROL</name>
<keyword evidence="3" id="KW-1185">Reference proteome</keyword>
<organism evidence="2 4">
    <name type="scientific">Perkinsus olseni</name>
    <name type="common">Perkinsus atlanticus</name>
    <dbReference type="NCBI Taxonomy" id="32597"/>
    <lineage>
        <taxon>Eukaryota</taxon>
        <taxon>Sar</taxon>
        <taxon>Alveolata</taxon>
        <taxon>Perkinsozoa</taxon>
        <taxon>Perkinsea</taxon>
        <taxon>Perkinsida</taxon>
        <taxon>Perkinsidae</taxon>
        <taxon>Perkinsus</taxon>
    </lineage>
</organism>
<evidence type="ECO:0000313" key="4">
    <source>
        <dbReference type="Proteomes" id="UP000574390"/>
    </source>
</evidence>
<dbReference type="Proteomes" id="UP000553632">
    <property type="component" value="Unassembled WGS sequence"/>
</dbReference>
<protein>
    <submittedName>
        <fullName evidence="2">Uncharacterized protein</fullName>
    </submittedName>
</protein>
<dbReference type="Proteomes" id="UP000574390">
    <property type="component" value="Unassembled WGS sequence"/>
</dbReference>
<gene>
    <name evidence="2" type="ORF">FOZ62_028410</name>
    <name evidence="1" type="ORF">FOZ63_003015</name>
</gene>
<evidence type="ECO:0000313" key="2">
    <source>
        <dbReference type="EMBL" id="KAF4721258.1"/>
    </source>
</evidence>
<comment type="caution">
    <text evidence="2">The sequence shown here is derived from an EMBL/GenBank/DDBJ whole genome shotgun (WGS) entry which is preliminary data.</text>
</comment>
<evidence type="ECO:0000313" key="3">
    <source>
        <dbReference type="Proteomes" id="UP000553632"/>
    </source>
</evidence>
<feature type="non-terminal residue" evidence="2">
    <location>
        <position position="1"/>
    </location>
</feature>
<reference evidence="3 4" key="1">
    <citation type="submission" date="2020-04" db="EMBL/GenBank/DDBJ databases">
        <title>Perkinsus olseni comparative genomics.</title>
        <authorList>
            <person name="Bogema D.R."/>
        </authorList>
    </citation>
    <scope>NUCLEOTIDE SEQUENCE [LARGE SCALE GENOMIC DNA]</scope>
    <source>
        <strain evidence="2">ATCC PRA-205</strain>
        <strain evidence="1 3">ATCC PRA-207</strain>
    </source>
</reference>
<dbReference type="EMBL" id="JABANO010033218">
    <property type="protein sequence ID" value="KAF4707242.1"/>
    <property type="molecule type" value="Genomic_DNA"/>
</dbReference>